<feature type="transmembrane region" description="Helical" evidence="1">
    <location>
        <begin position="189"/>
        <end position="210"/>
    </location>
</feature>
<proteinExistence type="predicted"/>
<organism evidence="2">
    <name type="scientific">Timema cristinae</name>
    <name type="common">Walking stick</name>
    <dbReference type="NCBI Taxonomy" id="61476"/>
    <lineage>
        <taxon>Eukaryota</taxon>
        <taxon>Metazoa</taxon>
        <taxon>Ecdysozoa</taxon>
        <taxon>Arthropoda</taxon>
        <taxon>Hexapoda</taxon>
        <taxon>Insecta</taxon>
        <taxon>Pterygota</taxon>
        <taxon>Neoptera</taxon>
        <taxon>Polyneoptera</taxon>
        <taxon>Phasmatodea</taxon>
        <taxon>Timematodea</taxon>
        <taxon>Timematoidea</taxon>
        <taxon>Timematidae</taxon>
        <taxon>Timema</taxon>
    </lineage>
</organism>
<keyword evidence="1" id="KW-0472">Membrane</keyword>
<feature type="transmembrane region" description="Helical" evidence="1">
    <location>
        <begin position="67"/>
        <end position="85"/>
    </location>
</feature>
<dbReference type="EMBL" id="OC320143">
    <property type="protein sequence ID" value="CAD7407340.1"/>
    <property type="molecule type" value="Genomic_DNA"/>
</dbReference>
<evidence type="ECO:0008006" key="3">
    <source>
        <dbReference type="Google" id="ProtNLM"/>
    </source>
</evidence>
<feature type="transmembrane region" description="Helical" evidence="1">
    <location>
        <begin position="157"/>
        <end position="182"/>
    </location>
</feature>
<evidence type="ECO:0000313" key="2">
    <source>
        <dbReference type="EMBL" id="CAD7407340.1"/>
    </source>
</evidence>
<feature type="transmembrane region" description="Helical" evidence="1">
    <location>
        <begin position="129"/>
        <end position="151"/>
    </location>
</feature>
<reference evidence="2" key="1">
    <citation type="submission" date="2020-11" db="EMBL/GenBank/DDBJ databases">
        <authorList>
            <person name="Tran Van P."/>
        </authorList>
    </citation>
    <scope>NUCLEOTIDE SEQUENCE</scope>
</reference>
<sequence length="225" mass="24630">MNKKGIAVVFVNNNGSDRDGTKQSAVNSVLSQIRLHLSVPPGDLPRRFLESMIPPVSHRYRSVHVDLLGPLLILITLAGLLHYGHASKLPSAALLTSPSQVLLIYVGTMPFLTYIMIRLSQANISFWGVLSLLGYGLFGHILTLATSLLFYQEKSNGFFFCCMALFGGLCALRVALVLLAVIGKPAARLVVCSVVATLQLLLLVFLHFAYMHRTFVYGAGLKHKH</sequence>
<gene>
    <name evidence="2" type="ORF">TCEB3V08_LOCUS8982</name>
</gene>
<protein>
    <recommendedName>
        <fullName evidence="3">Protein YIPF3</fullName>
    </recommendedName>
</protein>
<name>A0A7R9H4B7_TIMCR</name>
<accession>A0A7R9H4B7</accession>
<evidence type="ECO:0000256" key="1">
    <source>
        <dbReference type="SAM" id="Phobius"/>
    </source>
</evidence>
<dbReference type="AlphaFoldDB" id="A0A7R9H4B7"/>
<keyword evidence="1" id="KW-1133">Transmembrane helix</keyword>
<feature type="transmembrane region" description="Helical" evidence="1">
    <location>
        <begin position="97"/>
        <end position="117"/>
    </location>
</feature>
<keyword evidence="1" id="KW-0812">Transmembrane</keyword>